<keyword evidence="1" id="KW-0472">Membrane</keyword>
<organism evidence="2 3">
    <name type="scientific">Candidatus Merdibacter merdavium</name>
    <dbReference type="NCBI Taxonomy" id="2838692"/>
    <lineage>
        <taxon>Bacteria</taxon>
        <taxon>Bacillati</taxon>
        <taxon>Bacillota</taxon>
        <taxon>Erysipelotrichia</taxon>
        <taxon>Erysipelotrichales</taxon>
        <taxon>Erysipelotrichaceae</taxon>
        <taxon>Merdibacter</taxon>
    </lineage>
</organism>
<dbReference type="EMBL" id="DWWM01000058">
    <property type="protein sequence ID" value="HJC37390.1"/>
    <property type="molecule type" value="Genomic_DNA"/>
</dbReference>
<proteinExistence type="predicted"/>
<reference evidence="2" key="1">
    <citation type="journal article" date="2021" name="PeerJ">
        <title>Extensive microbial diversity within the chicken gut microbiome revealed by metagenomics and culture.</title>
        <authorList>
            <person name="Gilroy R."/>
            <person name="Ravi A."/>
            <person name="Getino M."/>
            <person name="Pursley I."/>
            <person name="Horton D.L."/>
            <person name="Alikhan N.F."/>
            <person name="Baker D."/>
            <person name="Gharbi K."/>
            <person name="Hall N."/>
            <person name="Watson M."/>
            <person name="Adriaenssens E.M."/>
            <person name="Foster-Nyarko E."/>
            <person name="Jarju S."/>
            <person name="Secka A."/>
            <person name="Antonio M."/>
            <person name="Oren A."/>
            <person name="Chaudhuri R.R."/>
            <person name="La Ragione R."/>
            <person name="Hildebrand F."/>
            <person name="Pallen M.J."/>
        </authorList>
    </citation>
    <scope>NUCLEOTIDE SEQUENCE</scope>
    <source>
        <strain evidence="2">CHK187-11901</strain>
    </source>
</reference>
<feature type="transmembrane region" description="Helical" evidence="1">
    <location>
        <begin position="136"/>
        <end position="154"/>
    </location>
</feature>
<feature type="transmembrane region" description="Helical" evidence="1">
    <location>
        <begin position="104"/>
        <end position="124"/>
    </location>
</feature>
<protein>
    <submittedName>
        <fullName evidence="2">Uncharacterized protein</fullName>
    </submittedName>
</protein>
<evidence type="ECO:0000313" key="3">
    <source>
        <dbReference type="Proteomes" id="UP000823896"/>
    </source>
</evidence>
<dbReference type="AlphaFoldDB" id="A0A9D2NRV9"/>
<reference evidence="2" key="2">
    <citation type="submission" date="2021-04" db="EMBL/GenBank/DDBJ databases">
        <authorList>
            <person name="Gilroy R."/>
        </authorList>
    </citation>
    <scope>NUCLEOTIDE SEQUENCE</scope>
    <source>
        <strain evidence="2">CHK187-11901</strain>
    </source>
</reference>
<name>A0A9D2NRV9_9FIRM</name>
<evidence type="ECO:0000313" key="2">
    <source>
        <dbReference type="EMBL" id="HJC37390.1"/>
    </source>
</evidence>
<dbReference type="Proteomes" id="UP000823896">
    <property type="component" value="Unassembled WGS sequence"/>
</dbReference>
<keyword evidence="1" id="KW-0812">Transmembrane</keyword>
<gene>
    <name evidence="2" type="ORF">H9702_09730</name>
</gene>
<comment type="caution">
    <text evidence="2">The sequence shown here is derived from an EMBL/GenBank/DDBJ whole genome shotgun (WGS) entry which is preliminary data.</text>
</comment>
<keyword evidence="1" id="KW-1133">Transmembrane helix</keyword>
<accession>A0A9D2NRV9</accession>
<sequence>MTKTLQSVVTFLLIPSLNITAFIMTDALRSNLSQLSMHAPWFLFLWGSCSALNFLYMSRLCYGHCHYTQKKTRSLWLSVSCLCMVLCLLIPYDPVQENILNQWHVRLGFIGTACYVLQFFHFLLTSINEGWLFLRPFLYAYVLLCFISLYSTALSGGVTGMSEVIFSCGMSLYLYLLVRRCDTFKNRKDRF</sequence>
<feature type="transmembrane region" description="Helical" evidence="1">
    <location>
        <begin position="42"/>
        <end position="62"/>
    </location>
</feature>
<feature type="transmembrane region" description="Helical" evidence="1">
    <location>
        <begin position="160"/>
        <end position="178"/>
    </location>
</feature>
<feature type="transmembrane region" description="Helical" evidence="1">
    <location>
        <begin position="74"/>
        <end position="92"/>
    </location>
</feature>
<evidence type="ECO:0000256" key="1">
    <source>
        <dbReference type="SAM" id="Phobius"/>
    </source>
</evidence>